<dbReference type="Proteomes" id="UP000018040">
    <property type="component" value="Unassembled WGS sequence"/>
</dbReference>
<protein>
    <submittedName>
        <fullName evidence="2">Chromosome segregation ATPase</fullName>
    </submittedName>
</protein>
<name>V6U5C2_GIAIN</name>
<reference evidence="3" key="1">
    <citation type="submission" date="2012-02" db="EMBL/GenBank/DDBJ databases">
        <title>Genome sequencing of Giardia lamblia Genotypes A2 and B isolates (DH and GS) and comparative analysis with the genomes of Genotypes A1 and E (WB and Pig).</title>
        <authorList>
            <person name="Adam R."/>
            <person name="Dahlstrom E."/>
            <person name="Martens C."/>
            <person name="Bruno D."/>
            <person name="Barbian K."/>
            <person name="Porcella S.F."/>
            <person name="Nash T."/>
        </authorList>
    </citation>
    <scope>NUCLEOTIDE SEQUENCE</scope>
    <source>
        <strain evidence="3">GS</strain>
    </source>
</reference>
<dbReference type="AlphaFoldDB" id="V6U5C2"/>
<gene>
    <name evidence="2" type="ORF">GSB_151821</name>
</gene>
<feature type="region of interest" description="Disordered" evidence="1">
    <location>
        <begin position="32"/>
        <end position="63"/>
    </location>
</feature>
<evidence type="ECO:0000256" key="1">
    <source>
        <dbReference type="SAM" id="MobiDB-lite"/>
    </source>
</evidence>
<dbReference type="EMBL" id="AHHH01000022">
    <property type="protein sequence ID" value="ESU44465.1"/>
    <property type="molecule type" value="Genomic_DNA"/>
</dbReference>
<organism evidence="2 3">
    <name type="scientific">Giardia intestinalis</name>
    <name type="common">Giardia lamblia</name>
    <dbReference type="NCBI Taxonomy" id="5741"/>
    <lineage>
        <taxon>Eukaryota</taxon>
        <taxon>Metamonada</taxon>
        <taxon>Diplomonadida</taxon>
        <taxon>Hexamitidae</taxon>
        <taxon>Giardiinae</taxon>
        <taxon>Giardia</taxon>
    </lineage>
</organism>
<proteinExistence type="predicted"/>
<accession>V6U5C2</accession>
<evidence type="ECO:0000313" key="3">
    <source>
        <dbReference type="Proteomes" id="UP000018040"/>
    </source>
</evidence>
<sequence>MAAKANEHLTRMIRRDRAESLVTQRPALHLLLTREAPEQKESNRLLTDTGESSEHPAHPTAPG</sequence>
<evidence type="ECO:0000313" key="2">
    <source>
        <dbReference type="EMBL" id="ESU44465.1"/>
    </source>
</evidence>
<reference evidence="2 3" key="2">
    <citation type="journal article" date="2013" name="Genome Biol. Evol.">
        <title>Genome sequencing of Giardia lamblia genotypes A2 and B isolates (DH and GS) and comparative analysis with the genomes of genotypes A1 and E (WB and Pig).</title>
        <authorList>
            <person name="Adam R.D."/>
            <person name="Dahlstrom E.W."/>
            <person name="Martens C.A."/>
            <person name="Bruno D.P."/>
            <person name="Barbian K.D."/>
            <person name="Ricklefs S.M."/>
            <person name="Hernandez M.M."/>
            <person name="Narla N.P."/>
            <person name="Patel R.B."/>
            <person name="Porcella S.F."/>
            <person name="Nash T.E."/>
        </authorList>
    </citation>
    <scope>NUCLEOTIDE SEQUENCE [LARGE SCALE GENOMIC DNA]</scope>
    <source>
        <strain evidence="2 3">GS</strain>
    </source>
</reference>
<comment type="caution">
    <text evidence="2">The sequence shown here is derived from an EMBL/GenBank/DDBJ whole genome shotgun (WGS) entry which is preliminary data.</text>
</comment>